<dbReference type="SUPFAM" id="SSF52047">
    <property type="entry name" value="RNI-like"/>
    <property type="match status" value="1"/>
</dbReference>
<proteinExistence type="predicted"/>
<reference evidence="1 2" key="1">
    <citation type="submission" date="2018-06" db="EMBL/GenBank/DDBJ databases">
        <title>A transcriptomic atlas of mushroom development highlights an independent origin of complex multicellularity.</title>
        <authorList>
            <consortium name="DOE Joint Genome Institute"/>
            <person name="Krizsan K."/>
            <person name="Almasi E."/>
            <person name="Merenyi Z."/>
            <person name="Sahu N."/>
            <person name="Viragh M."/>
            <person name="Koszo T."/>
            <person name="Mondo S."/>
            <person name="Kiss B."/>
            <person name="Balint B."/>
            <person name="Kues U."/>
            <person name="Barry K."/>
            <person name="Hegedus J.C."/>
            <person name="Henrissat B."/>
            <person name="Johnson J."/>
            <person name="Lipzen A."/>
            <person name="Ohm R."/>
            <person name="Nagy I."/>
            <person name="Pangilinan J."/>
            <person name="Yan J."/>
            <person name="Xiong Y."/>
            <person name="Grigoriev I.V."/>
            <person name="Hibbett D.S."/>
            <person name="Nagy L.G."/>
        </authorList>
    </citation>
    <scope>NUCLEOTIDE SEQUENCE [LARGE SCALE GENOMIC DNA]</scope>
    <source>
        <strain evidence="1 2">SZMC22713</strain>
    </source>
</reference>
<dbReference type="InterPro" id="IPR032675">
    <property type="entry name" value="LRR_dom_sf"/>
</dbReference>
<dbReference type="OrthoDB" id="3063971at2759"/>
<sequence length="479" mass="54063">MTPTFGSDALADAAHISCIPTDVLSLILVASIPDDVMTREGYVMFPRPSIHQSPLVLGRVRRLWREVSLTTPRLWCKIQLGDKKANQGGRSSIPYHGDLRRGSVTLREWLRRSGNLPLSIGICYQRCHETEIGVMKKIIKVAISYIRRWKHFTLHLPPALLSSNVIFPIFEMANPTLDSLHLFAACVLPHIRDSSSRHFKPHQISPSMDDSASMILTGHHNLHSLIFESATMTLEQFTLCISHCPLLEKIRVVGNNYPVALAKLNETCRLLHLTELELSSMEDYVGPFLDVMSCPVLEHIRVSQGLDQPDYGYIPPWPHVGQFLKRSRPPLKHLVLDNIPMILNDFVEIFKEVPSLKLLRLDRMDLPDKLFRDLVLWPGLDQPLLPTLQHLVVKVNIALTNGETLSALITSRWNCRCMPERSIGKIRKHSPDCQSLQSLNMDSADLDGTVDLGAIIEQGFDLTIDGTDQRSFHCIRGSN</sequence>
<gene>
    <name evidence="1" type="ORF">BD410DRAFT_85073</name>
</gene>
<evidence type="ECO:0000313" key="2">
    <source>
        <dbReference type="Proteomes" id="UP000294933"/>
    </source>
</evidence>
<organism evidence="1 2">
    <name type="scientific">Rickenella mellea</name>
    <dbReference type="NCBI Taxonomy" id="50990"/>
    <lineage>
        <taxon>Eukaryota</taxon>
        <taxon>Fungi</taxon>
        <taxon>Dikarya</taxon>
        <taxon>Basidiomycota</taxon>
        <taxon>Agaricomycotina</taxon>
        <taxon>Agaricomycetes</taxon>
        <taxon>Hymenochaetales</taxon>
        <taxon>Rickenellaceae</taxon>
        <taxon>Rickenella</taxon>
    </lineage>
</organism>
<evidence type="ECO:0000313" key="1">
    <source>
        <dbReference type="EMBL" id="TDL15809.1"/>
    </source>
</evidence>
<dbReference type="AlphaFoldDB" id="A0A4Y7PMJ3"/>
<dbReference type="Gene3D" id="3.80.10.10">
    <property type="entry name" value="Ribonuclease Inhibitor"/>
    <property type="match status" value="1"/>
</dbReference>
<protein>
    <recommendedName>
        <fullName evidence="3">F-box domain-containing protein</fullName>
    </recommendedName>
</protein>
<dbReference type="Proteomes" id="UP000294933">
    <property type="component" value="Unassembled WGS sequence"/>
</dbReference>
<name>A0A4Y7PMJ3_9AGAM</name>
<dbReference type="EMBL" id="ML170261">
    <property type="protein sequence ID" value="TDL15809.1"/>
    <property type="molecule type" value="Genomic_DNA"/>
</dbReference>
<accession>A0A4Y7PMJ3</accession>
<evidence type="ECO:0008006" key="3">
    <source>
        <dbReference type="Google" id="ProtNLM"/>
    </source>
</evidence>
<dbReference type="VEuPathDB" id="FungiDB:BD410DRAFT_85073"/>
<keyword evidence="2" id="KW-1185">Reference proteome</keyword>